<keyword evidence="1" id="KW-1133">Transmembrane helix</keyword>
<organism evidence="2 3">
    <name type="scientific">Apiospora kogelbergensis</name>
    <dbReference type="NCBI Taxonomy" id="1337665"/>
    <lineage>
        <taxon>Eukaryota</taxon>
        <taxon>Fungi</taxon>
        <taxon>Dikarya</taxon>
        <taxon>Ascomycota</taxon>
        <taxon>Pezizomycotina</taxon>
        <taxon>Sordariomycetes</taxon>
        <taxon>Xylariomycetidae</taxon>
        <taxon>Amphisphaeriales</taxon>
        <taxon>Apiosporaceae</taxon>
        <taxon>Apiospora</taxon>
    </lineage>
</organism>
<feature type="transmembrane region" description="Helical" evidence="1">
    <location>
        <begin position="427"/>
        <end position="448"/>
    </location>
</feature>
<dbReference type="EMBL" id="JAQQWP010000012">
    <property type="protein sequence ID" value="KAK8092894.1"/>
    <property type="molecule type" value="Genomic_DNA"/>
</dbReference>
<protein>
    <submittedName>
        <fullName evidence="2">Uncharacterized protein</fullName>
    </submittedName>
</protein>
<dbReference type="AlphaFoldDB" id="A0AAW0Q336"/>
<sequence>MNKSSYKPIASPEPPAQCRQISAFKKTLILVPICFSTTISYVLLANTQQSWTVPNGFYYDWITDNRASTQTIVQILAAVLGICPRLTVSQGFNFLTRRSLSSHPLSLDFIDFLNGLAMSRVNWSLPLPYLLLLCVAEFLALIPAALWAGALTPVYVPMTAKGPFWIKVPTWSNATQDMWWRNCGRSYGAGSSVGLNDSSLTQEPHVVAYSYNETAYHVKYQCTYNGSVKQALEEREIPGQVVKQYFTHPTSQEAGYMTGNFAGTDKVVASSTVSEKEFVLSTMGYSTLQNVSCWTDIVPTLFQVNVHIDKRQISVIPIPQAEVSNLEPPYRIAIKCTDSMAALAMISSTSYTSIFPDMLMNNIYKVQKQRTNETVEQKNLRGVAESANALFDQSFIGDASAQLVIAQEYSNQNATVTVLALTVGQPVFIYLAVAMNTVVLIASLAEAIRTKFWGG</sequence>
<accession>A0AAW0Q336</accession>
<name>A0AAW0Q336_9PEZI</name>
<keyword evidence="1" id="KW-0812">Transmembrane</keyword>
<evidence type="ECO:0000256" key="1">
    <source>
        <dbReference type="SAM" id="Phobius"/>
    </source>
</evidence>
<keyword evidence="3" id="KW-1185">Reference proteome</keyword>
<reference evidence="2 3" key="1">
    <citation type="submission" date="2023-01" db="EMBL/GenBank/DDBJ databases">
        <title>Analysis of 21 Apiospora genomes using comparative genomics revels a genus with tremendous synthesis potential of carbohydrate active enzymes and secondary metabolites.</title>
        <authorList>
            <person name="Sorensen T."/>
        </authorList>
    </citation>
    <scope>NUCLEOTIDE SEQUENCE [LARGE SCALE GENOMIC DNA]</scope>
    <source>
        <strain evidence="2 3">CBS 117206</strain>
    </source>
</reference>
<feature type="transmembrane region" description="Helical" evidence="1">
    <location>
        <begin position="27"/>
        <end position="47"/>
    </location>
</feature>
<proteinExistence type="predicted"/>
<keyword evidence="1" id="KW-0472">Membrane</keyword>
<evidence type="ECO:0000313" key="2">
    <source>
        <dbReference type="EMBL" id="KAK8092894.1"/>
    </source>
</evidence>
<feature type="transmembrane region" description="Helical" evidence="1">
    <location>
        <begin position="67"/>
        <end position="88"/>
    </location>
</feature>
<feature type="transmembrane region" description="Helical" evidence="1">
    <location>
        <begin position="127"/>
        <end position="148"/>
    </location>
</feature>
<gene>
    <name evidence="2" type="ORF">PG999_014481</name>
</gene>
<evidence type="ECO:0000313" key="3">
    <source>
        <dbReference type="Proteomes" id="UP001392437"/>
    </source>
</evidence>
<dbReference type="Proteomes" id="UP001392437">
    <property type="component" value="Unassembled WGS sequence"/>
</dbReference>
<comment type="caution">
    <text evidence="2">The sequence shown here is derived from an EMBL/GenBank/DDBJ whole genome shotgun (WGS) entry which is preliminary data.</text>
</comment>